<dbReference type="AlphaFoldDB" id="A0AAV5JV36"/>
<protein>
    <submittedName>
        <fullName evidence="1">Uncharacterized protein</fullName>
    </submittedName>
</protein>
<name>A0AAV5JV36_9ROSI</name>
<evidence type="ECO:0000313" key="2">
    <source>
        <dbReference type="Proteomes" id="UP001054252"/>
    </source>
</evidence>
<dbReference type="Proteomes" id="UP001054252">
    <property type="component" value="Unassembled WGS sequence"/>
</dbReference>
<dbReference type="GO" id="GO:0006893">
    <property type="term" value="P:Golgi to plasma membrane transport"/>
    <property type="evidence" value="ECO:0007669"/>
    <property type="project" value="TreeGrafter"/>
</dbReference>
<dbReference type="PANTHER" id="PTHR16092">
    <property type="entry name" value="SEC3/SYNTAXIN-RELATED"/>
    <property type="match status" value="1"/>
</dbReference>
<proteinExistence type="predicted"/>
<reference evidence="1 2" key="1">
    <citation type="journal article" date="2021" name="Commun. Biol.">
        <title>The genome of Shorea leprosula (Dipterocarpaceae) highlights the ecological relevance of drought in aseasonal tropical rainforests.</title>
        <authorList>
            <person name="Ng K.K.S."/>
            <person name="Kobayashi M.J."/>
            <person name="Fawcett J.A."/>
            <person name="Hatakeyama M."/>
            <person name="Paape T."/>
            <person name="Ng C.H."/>
            <person name="Ang C.C."/>
            <person name="Tnah L.H."/>
            <person name="Lee C.T."/>
            <person name="Nishiyama T."/>
            <person name="Sese J."/>
            <person name="O'Brien M.J."/>
            <person name="Copetti D."/>
            <person name="Mohd Noor M.I."/>
            <person name="Ong R.C."/>
            <person name="Putra M."/>
            <person name="Sireger I.Z."/>
            <person name="Indrioko S."/>
            <person name="Kosugi Y."/>
            <person name="Izuno A."/>
            <person name="Isagi Y."/>
            <person name="Lee S.L."/>
            <person name="Shimizu K.K."/>
        </authorList>
    </citation>
    <scope>NUCLEOTIDE SEQUENCE [LARGE SCALE GENOMIC DNA]</scope>
    <source>
        <strain evidence="1">214</strain>
    </source>
</reference>
<dbReference type="EMBL" id="BPVZ01000050">
    <property type="protein sequence ID" value="GKV18484.1"/>
    <property type="molecule type" value="Genomic_DNA"/>
</dbReference>
<dbReference type="GO" id="GO:0005886">
    <property type="term" value="C:plasma membrane"/>
    <property type="evidence" value="ECO:0007669"/>
    <property type="project" value="TreeGrafter"/>
</dbReference>
<gene>
    <name evidence="1" type="ORF">SLEP1_g28855</name>
</gene>
<accession>A0AAV5JV36</accession>
<dbReference type="GO" id="GO:0000145">
    <property type="term" value="C:exocyst"/>
    <property type="evidence" value="ECO:0007669"/>
    <property type="project" value="TreeGrafter"/>
</dbReference>
<evidence type="ECO:0000313" key="1">
    <source>
        <dbReference type="EMBL" id="GKV18484.1"/>
    </source>
</evidence>
<keyword evidence="2" id="KW-1185">Reference proteome</keyword>
<comment type="caution">
    <text evidence="1">The sequence shown here is derived from an EMBL/GenBank/DDBJ whole genome shotgun (WGS) entry which is preliminary data.</text>
</comment>
<sequence length="98" mass="10668">MSENTPTVTTRRTVQDGPVHVATAVTGSDLKVSVEKELVSQAEKEDMEALLGTYVMGISEAEAFSERLKRELLALEAANVHAILESEPLIDEVLPFTL</sequence>
<dbReference type="GO" id="GO:0005546">
    <property type="term" value="F:phosphatidylinositol-4,5-bisphosphate binding"/>
    <property type="evidence" value="ECO:0007669"/>
    <property type="project" value="TreeGrafter"/>
</dbReference>
<organism evidence="1 2">
    <name type="scientific">Rubroshorea leprosula</name>
    <dbReference type="NCBI Taxonomy" id="152421"/>
    <lineage>
        <taxon>Eukaryota</taxon>
        <taxon>Viridiplantae</taxon>
        <taxon>Streptophyta</taxon>
        <taxon>Embryophyta</taxon>
        <taxon>Tracheophyta</taxon>
        <taxon>Spermatophyta</taxon>
        <taxon>Magnoliopsida</taxon>
        <taxon>eudicotyledons</taxon>
        <taxon>Gunneridae</taxon>
        <taxon>Pentapetalae</taxon>
        <taxon>rosids</taxon>
        <taxon>malvids</taxon>
        <taxon>Malvales</taxon>
        <taxon>Dipterocarpaceae</taxon>
        <taxon>Rubroshorea</taxon>
    </lineage>
</organism>
<dbReference type="GO" id="GO:0006887">
    <property type="term" value="P:exocytosis"/>
    <property type="evidence" value="ECO:0007669"/>
    <property type="project" value="TreeGrafter"/>
</dbReference>
<dbReference type="PANTHER" id="PTHR16092:SF14">
    <property type="entry name" value="EXOCYST COMPLEX COMPONENT 1 ISOFORM X1"/>
    <property type="match status" value="1"/>
</dbReference>